<name>A0A8A1M2L1_AJECA</name>
<dbReference type="EMBL" id="CP069110">
    <property type="protein sequence ID" value="QSS60241.1"/>
    <property type="molecule type" value="Genomic_DNA"/>
</dbReference>
<sequence length="64" mass="7276">MAWLLASTMLRVELSPVYRKETSQSIMLCTTWVLVVPLRLFSGSRAGPSKTLADLTKLFKKYKL</sequence>
<evidence type="ECO:0000313" key="1">
    <source>
        <dbReference type="EMBL" id="QSS60241.1"/>
    </source>
</evidence>
<dbReference type="VEuPathDB" id="FungiDB:I7I51_05038"/>
<organism evidence="1 2">
    <name type="scientific">Ajellomyces capsulatus</name>
    <name type="common">Darling's disease fungus</name>
    <name type="synonym">Histoplasma capsulatum</name>
    <dbReference type="NCBI Taxonomy" id="5037"/>
    <lineage>
        <taxon>Eukaryota</taxon>
        <taxon>Fungi</taxon>
        <taxon>Dikarya</taxon>
        <taxon>Ascomycota</taxon>
        <taxon>Pezizomycotina</taxon>
        <taxon>Eurotiomycetes</taxon>
        <taxon>Eurotiomycetidae</taxon>
        <taxon>Onygenales</taxon>
        <taxon>Ajellomycetaceae</taxon>
        <taxon>Histoplasma</taxon>
    </lineage>
</organism>
<dbReference type="AlphaFoldDB" id="A0A8A1M2L1"/>
<proteinExistence type="predicted"/>
<protein>
    <submittedName>
        <fullName evidence="1">Uncharacterized protein</fullName>
    </submittedName>
</protein>
<reference evidence="1" key="1">
    <citation type="submission" date="2021-01" db="EMBL/GenBank/DDBJ databases">
        <title>Chromosome-level genome assembly of a human fungal pathogen reveals clustering of transcriptionally co-regulated genes.</title>
        <authorList>
            <person name="Voorhies M."/>
            <person name="Cohen S."/>
            <person name="Shea T.P."/>
            <person name="Petrus S."/>
            <person name="Munoz J.F."/>
            <person name="Poplawski S."/>
            <person name="Goldman W.E."/>
            <person name="Michael T."/>
            <person name="Cuomo C.A."/>
            <person name="Sil A."/>
            <person name="Beyhan S."/>
        </authorList>
    </citation>
    <scope>NUCLEOTIDE SEQUENCE</scope>
    <source>
        <strain evidence="1">WU24</strain>
    </source>
</reference>
<gene>
    <name evidence="1" type="ORF">I7I51_05038</name>
</gene>
<accession>A0A8A1M2L1</accession>
<evidence type="ECO:0000313" key="2">
    <source>
        <dbReference type="Proteomes" id="UP000663671"/>
    </source>
</evidence>
<dbReference type="Proteomes" id="UP000663671">
    <property type="component" value="Chromosome 4"/>
</dbReference>